<evidence type="ECO:0000313" key="7">
    <source>
        <dbReference type="Proteomes" id="UP000030645"/>
    </source>
</evidence>
<organism evidence="6 7">
    <name type="scientific">Morus notabilis</name>
    <dbReference type="NCBI Taxonomy" id="981085"/>
    <lineage>
        <taxon>Eukaryota</taxon>
        <taxon>Viridiplantae</taxon>
        <taxon>Streptophyta</taxon>
        <taxon>Embryophyta</taxon>
        <taxon>Tracheophyta</taxon>
        <taxon>Spermatophyta</taxon>
        <taxon>Magnoliopsida</taxon>
        <taxon>eudicotyledons</taxon>
        <taxon>Gunneridae</taxon>
        <taxon>Pentapetalae</taxon>
        <taxon>rosids</taxon>
        <taxon>fabids</taxon>
        <taxon>Rosales</taxon>
        <taxon>Moraceae</taxon>
        <taxon>Moreae</taxon>
        <taxon>Morus</taxon>
    </lineage>
</organism>
<evidence type="ECO:0000256" key="3">
    <source>
        <dbReference type="ARBA" id="ARBA00023163"/>
    </source>
</evidence>
<reference evidence="7" key="1">
    <citation type="submission" date="2013-01" db="EMBL/GenBank/DDBJ databases">
        <title>Draft Genome Sequence of a Mulberry Tree, Morus notabilis C.K. Schneid.</title>
        <authorList>
            <person name="He N."/>
            <person name="Zhao S."/>
        </authorList>
    </citation>
    <scope>NUCLEOTIDE SEQUENCE</scope>
</reference>
<dbReference type="PROSITE" id="PS51005">
    <property type="entry name" value="NAC"/>
    <property type="match status" value="1"/>
</dbReference>
<dbReference type="InterPro" id="IPR036093">
    <property type="entry name" value="NAC_dom_sf"/>
</dbReference>
<evidence type="ECO:0000313" key="6">
    <source>
        <dbReference type="EMBL" id="EXB66443.1"/>
    </source>
</evidence>
<proteinExistence type="predicted"/>
<protein>
    <submittedName>
        <fullName evidence="6">NAC domain-containing protein 19</fullName>
    </submittedName>
</protein>
<feature type="domain" description="NAC" evidence="5">
    <location>
        <begin position="28"/>
        <end position="189"/>
    </location>
</feature>
<dbReference type="Pfam" id="PF02365">
    <property type="entry name" value="NAM"/>
    <property type="match status" value="1"/>
</dbReference>
<name>W9RRL8_9ROSA</name>
<keyword evidence="4" id="KW-0539">Nucleus</keyword>
<gene>
    <name evidence="6" type="ORF">L484_000939</name>
</gene>
<dbReference type="SUPFAM" id="SSF101941">
    <property type="entry name" value="NAC domain"/>
    <property type="match status" value="1"/>
</dbReference>
<dbReference type="GO" id="GO:0006355">
    <property type="term" value="P:regulation of DNA-templated transcription"/>
    <property type="evidence" value="ECO:0007669"/>
    <property type="project" value="InterPro"/>
</dbReference>
<keyword evidence="3" id="KW-0804">Transcription</keyword>
<evidence type="ECO:0000256" key="1">
    <source>
        <dbReference type="ARBA" id="ARBA00023015"/>
    </source>
</evidence>
<accession>W9RRL8</accession>
<evidence type="ECO:0000256" key="4">
    <source>
        <dbReference type="ARBA" id="ARBA00023242"/>
    </source>
</evidence>
<sequence>MVVSETDHNYDQMEGYRVEETAVLNYYCPPGYRFAPSDEELIMYYLIPKSQDQIFEPNCIISEITLSDYTPEEIAEKYKPQVEGTWYFFTLKVRKSNNGKRRNRLAGDGYWRLANTTDVYSDNGVKIGSKSLLGFHRVIPNVKEEKTDWIMHEFSVLPSLDRKRKLTTLGEEDMLKLEDGYVLCQMYKRGSTKTNKVLRRSNKNTELQILPHNYVETAPANLEYHAHDDHDQNSMLLSKTPGRIDHGALTLVENPPSTSVSGENRNLGGLSSDGILGAVPPTAAADDGDELTAFLLKALDAEDYYYAQLMENSLPTTATTSSSNITDVSPQKANDKDLVLRGLEEVNQLISEFSNHISTPIAPNWDTATTSTTCCL</sequence>
<evidence type="ECO:0000256" key="2">
    <source>
        <dbReference type="ARBA" id="ARBA00023125"/>
    </source>
</evidence>
<keyword evidence="7" id="KW-1185">Reference proteome</keyword>
<dbReference type="GO" id="GO:0003677">
    <property type="term" value="F:DNA binding"/>
    <property type="evidence" value="ECO:0007669"/>
    <property type="project" value="UniProtKB-KW"/>
</dbReference>
<evidence type="ECO:0000259" key="5">
    <source>
        <dbReference type="PROSITE" id="PS51005"/>
    </source>
</evidence>
<keyword evidence="1" id="KW-0805">Transcription regulation</keyword>
<dbReference type="PANTHER" id="PTHR31719:SF179">
    <property type="entry name" value="OS08G0148400 PROTEIN"/>
    <property type="match status" value="1"/>
</dbReference>
<dbReference type="STRING" id="981085.W9RRL8"/>
<dbReference type="eggNOG" id="ENOG502RZK3">
    <property type="taxonomic scope" value="Eukaryota"/>
</dbReference>
<dbReference type="Gene3D" id="2.170.150.80">
    <property type="entry name" value="NAC domain"/>
    <property type="match status" value="1"/>
</dbReference>
<keyword evidence="2" id="KW-0238">DNA-binding</keyword>
<dbReference type="InterPro" id="IPR003441">
    <property type="entry name" value="NAC-dom"/>
</dbReference>
<dbReference type="EMBL" id="KE344548">
    <property type="protein sequence ID" value="EXB66443.1"/>
    <property type="molecule type" value="Genomic_DNA"/>
</dbReference>
<dbReference type="AlphaFoldDB" id="W9RRL8"/>
<dbReference type="KEGG" id="mnt:21384559"/>
<dbReference type="Proteomes" id="UP000030645">
    <property type="component" value="Unassembled WGS sequence"/>
</dbReference>
<dbReference type="PANTHER" id="PTHR31719">
    <property type="entry name" value="NAC TRANSCRIPTION FACTOR 56"/>
    <property type="match status" value="1"/>
</dbReference>